<dbReference type="InterPro" id="IPR025586">
    <property type="entry name" value="PcfJ"/>
</dbReference>
<dbReference type="Pfam" id="PF14284">
    <property type="entry name" value="PcfJ"/>
    <property type="match status" value="1"/>
</dbReference>
<proteinExistence type="predicted"/>
<organism evidence="1 2">
    <name type="scientific">Schwartzia succinivorans DSM 10502</name>
    <dbReference type="NCBI Taxonomy" id="1123243"/>
    <lineage>
        <taxon>Bacteria</taxon>
        <taxon>Bacillati</taxon>
        <taxon>Bacillota</taxon>
        <taxon>Negativicutes</taxon>
        <taxon>Selenomonadales</taxon>
        <taxon>Selenomonadaceae</taxon>
        <taxon>Schwartzia</taxon>
    </lineage>
</organism>
<keyword evidence="2" id="KW-1185">Reference proteome</keyword>
<reference evidence="1 2" key="1">
    <citation type="submission" date="2016-11" db="EMBL/GenBank/DDBJ databases">
        <authorList>
            <person name="Jaros S."/>
            <person name="Januszkiewicz K."/>
            <person name="Wedrychowicz H."/>
        </authorList>
    </citation>
    <scope>NUCLEOTIDE SEQUENCE [LARGE SCALE GENOMIC DNA]</scope>
    <source>
        <strain evidence="1 2">DSM 10502</strain>
    </source>
</reference>
<dbReference type="SMART" id="SM00671">
    <property type="entry name" value="SEL1"/>
    <property type="match status" value="1"/>
</dbReference>
<gene>
    <name evidence="1" type="ORF">SAMN02745190_00965</name>
</gene>
<dbReference type="AlphaFoldDB" id="A0A1M4VCF5"/>
<dbReference type="SUPFAM" id="SSF81901">
    <property type="entry name" value="HCP-like"/>
    <property type="match status" value="1"/>
</dbReference>
<evidence type="ECO:0000313" key="2">
    <source>
        <dbReference type="Proteomes" id="UP000184404"/>
    </source>
</evidence>
<evidence type="ECO:0000313" key="1">
    <source>
        <dbReference type="EMBL" id="SHE66674.1"/>
    </source>
</evidence>
<dbReference type="Proteomes" id="UP000184404">
    <property type="component" value="Unassembled WGS sequence"/>
</dbReference>
<dbReference type="InterPro" id="IPR011990">
    <property type="entry name" value="TPR-like_helical_dom_sf"/>
</dbReference>
<accession>A0A1M4VCF5</accession>
<name>A0A1M4VCF5_9FIRM</name>
<dbReference type="Gene3D" id="1.25.40.10">
    <property type="entry name" value="Tetratricopeptide repeat domain"/>
    <property type="match status" value="1"/>
</dbReference>
<dbReference type="STRING" id="1123243.SAMN02745190_00965"/>
<dbReference type="InterPro" id="IPR006597">
    <property type="entry name" value="Sel1-like"/>
</dbReference>
<dbReference type="EMBL" id="FQUG01000003">
    <property type="protein sequence ID" value="SHE66674.1"/>
    <property type="molecule type" value="Genomic_DNA"/>
</dbReference>
<protein>
    <submittedName>
        <fullName evidence="1">Sel1 repeat-containing protein</fullName>
    </submittedName>
</protein>
<sequence>MLNIAFQYDVYSKEWVVCKDEVCLYEDIEKIPCAVLIPHAPKSMIYVTVQPVGQKSFVKELENGEKADIKHVLTAAAEEKDYLYKPPYIEVNGEYAFRWRIFQSTAGGAINIACDIASVIIRQNGDFLKKWCTWKTVSCVANQKKDIILFKNLDTAYSKDLYDIRRMDQQPKLRIPDIVAGTAIEAMRDGTGVLEGIRPSVLSCTSGWEKILAYFEHPFDVNIYYLKNFIGDAFDELFPRNCRDNFRPLCDYLEIRKPPKSLRKAHTFYPYAVVWFCIFRQWGIHDINLIQRFFSFQKWNKNRSLEPFHYFPKEKYVGLFNYYAKENWKRFEYFCKWLIERIGEKRFMQWFYQTVKEDSIGQMAKDCLRMFYGHADDISEELRELIAREKLSNRVHNALCSETAFLKRQKYERILYEDAMAKLECNLNDYEFRLTHSTQTIVQLGMIFSNCVAGYCDDAINKRCAIAYVRQGDRYVACIELINRHGKLHIKQALGKYNEYLDETDRFFCRYWANLFKMTYEEKYLGAKERDIIIPDVKYERISHQKGIDEMYLKELQEIPKKKIVRGYYEILWKELKNVTKKRLNEPPWMHFTDEYARLMYLYPEAQRIYEAAFDGNMEAAYVLGQIYMDDIGVPHDYSLAKKWMKTAKSAGHPNAWRVLKSIQLIAHMTNDDMDEYERRLAKAILRLRQKSIIEDGNQKLNLLDNAG</sequence>